<comment type="caution">
    <text evidence="1">The sequence shown here is derived from an EMBL/GenBank/DDBJ whole genome shotgun (WGS) entry which is preliminary data.</text>
</comment>
<dbReference type="Proteomes" id="UP000299211">
    <property type="component" value="Unassembled WGS sequence"/>
</dbReference>
<organism evidence="1 2">
    <name type="scientific">Streptomyces avermitilis</name>
    <dbReference type="NCBI Taxonomy" id="33903"/>
    <lineage>
        <taxon>Bacteria</taxon>
        <taxon>Bacillati</taxon>
        <taxon>Actinomycetota</taxon>
        <taxon>Actinomycetes</taxon>
        <taxon>Kitasatosporales</taxon>
        <taxon>Streptomycetaceae</taxon>
        <taxon>Streptomyces</taxon>
    </lineage>
</organism>
<gene>
    <name evidence="1" type="ORF">SAV31267_082360</name>
</gene>
<dbReference type="AlphaFoldDB" id="A0A4D4N2L9"/>
<sequence length="80" mass="8662">MPRNCPSVADSANDGAARQITLVCRNGWRPTSGEAESITEVPFRSAAWPLRLCRLGLSSMRRIAARNKGGPRRNSAPARA</sequence>
<proteinExistence type="predicted"/>
<protein>
    <submittedName>
        <fullName evidence="1">Uncharacterized protein</fullName>
    </submittedName>
</protein>
<name>A0A4D4N2L9_STRAX</name>
<dbReference type="EMBL" id="BJHY01000001">
    <property type="protein sequence ID" value="GDY78751.1"/>
    <property type="molecule type" value="Genomic_DNA"/>
</dbReference>
<reference evidence="1 2" key="1">
    <citation type="submission" date="2019-04" db="EMBL/GenBank/DDBJ databases">
        <title>Draft genome sequences of Streptomyces avermitilis ATCC 31267.</title>
        <authorList>
            <person name="Komaki H."/>
            <person name="Tamura T."/>
            <person name="Hosoyama A."/>
        </authorList>
    </citation>
    <scope>NUCLEOTIDE SEQUENCE [LARGE SCALE GENOMIC DNA]</scope>
    <source>
        <strain evidence="1 2">ATCC 31267</strain>
    </source>
</reference>
<evidence type="ECO:0000313" key="1">
    <source>
        <dbReference type="EMBL" id="GDY78751.1"/>
    </source>
</evidence>
<evidence type="ECO:0000313" key="2">
    <source>
        <dbReference type="Proteomes" id="UP000299211"/>
    </source>
</evidence>
<accession>A0A4D4N2L9</accession>